<name>A0A7J6US23_THATH</name>
<reference evidence="1 2" key="1">
    <citation type="submission" date="2020-06" db="EMBL/GenBank/DDBJ databases">
        <title>Transcriptomic and genomic resources for Thalictrum thalictroides and T. hernandezii: Facilitating candidate gene discovery in an emerging model plant lineage.</title>
        <authorList>
            <person name="Arias T."/>
            <person name="Riano-Pachon D.M."/>
            <person name="Di Stilio V.S."/>
        </authorList>
    </citation>
    <scope>NUCLEOTIDE SEQUENCE [LARGE SCALE GENOMIC DNA]</scope>
    <source>
        <strain evidence="2">cv. WT478/WT964</strain>
        <tissue evidence="1">Leaves</tissue>
    </source>
</reference>
<organism evidence="1 2">
    <name type="scientific">Thalictrum thalictroides</name>
    <name type="common">Rue-anemone</name>
    <name type="synonym">Anemone thalictroides</name>
    <dbReference type="NCBI Taxonomy" id="46969"/>
    <lineage>
        <taxon>Eukaryota</taxon>
        <taxon>Viridiplantae</taxon>
        <taxon>Streptophyta</taxon>
        <taxon>Embryophyta</taxon>
        <taxon>Tracheophyta</taxon>
        <taxon>Spermatophyta</taxon>
        <taxon>Magnoliopsida</taxon>
        <taxon>Ranunculales</taxon>
        <taxon>Ranunculaceae</taxon>
        <taxon>Thalictroideae</taxon>
        <taxon>Thalictrum</taxon>
    </lineage>
</organism>
<dbReference type="OrthoDB" id="414945at2759"/>
<accession>A0A7J6US23</accession>
<dbReference type="PANTHER" id="PTHR11439:SF511">
    <property type="match status" value="1"/>
</dbReference>
<gene>
    <name evidence="1" type="ORF">FRX31_035103</name>
</gene>
<keyword evidence="2" id="KW-1185">Reference proteome</keyword>
<comment type="caution">
    <text evidence="1">The sequence shown here is derived from an EMBL/GenBank/DDBJ whole genome shotgun (WGS) entry which is preliminary data.</text>
</comment>
<proteinExistence type="predicted"/>
<dbReference type="AlphaFoldDB" id="A0A7J6US23"/>
<evidence type="ECO:0000313" key="1">
    <source>
        <dbReference type="EMBL" id="KAF5175309.1"/>
    </source>
</evidence>
<dbReference type="EMBL" id="JABWDY010044237">
    <property type="protein sequence ID" value="KAF5175309.1"/>
    <property type="molecule type" value="Genomic_DNA"/>
</dbReference>
<dbReference type="Proteomes" id="UP000554482">
    <property type="component" value="Unassembled WGS sequence"/>
</dbReference>
<dbReference type="CDD" id="cd09272">
    <property type="entry name" value="RNase_HI_RT_Ty1"/>
    <property type="match status" value="1"/>
</dbReference>
<sequence length="107" mass="12076">MASTTSEIIWLRALLKDLGFGSSQPTNMFCDNQAAVHIASNPVFHERTKHIEVDCHFIREKLEANIICTPFVRSNQQLADIFTKGLPPDKFQEILSKLGFIDIFAPT</sequence>
<protein>
    <submittedName>
        <fullName evidence="1">Retrovirus-related pol polyprotein from transposon re1</fullName>
    </submittedName>
</protein>
<dbReference type="PANTHER" id="PTHR11439">
    <property type="entry name" value="GAG-POL-RELATED RETROTRANSPOSON"/>
    <property type="match status" value="1"/>
</dbReference>
<evidence type="ECO:0000313" key="2">
    <source>
        <dbReference type="Proteomes" id="UP000554482"/>
    </source>
</evidence>